<reference evidence="2" key="2">
    <citation type="submission" date="2020-09" db="EMBL/GenBank/DDBJ databases">
        <authorList>
            <person name="Sun Q."/>
            <person name="Ohkuma M."/>
        </authorList>
    </citation>
    <scope>NUCLEOTIDE SEQUENCE</scope>
    <source>
        <strain evidence="2">JCM 4988</strain>
    </source>
</reference>
<sequence>MPPRRSPRVPAARVVGLKDLQARMATANDLAYHLDLTSVPEDFQTVMKALEEAYWIAADLAHQRSKTGCTDHPHGPVDPVAPEGWSSCLFCNNNRRRGVQQPRAVTGQRLTGATSGRNRHAERVEEARRPSPPEAARWREPDIRPSPADEDPEAAVRRERARTHAAAVDRARQDRAARKKAGTP</sequence>
<dbReference type="RefSeq" id="WP_190122246.1">
    <property type="nucleotide sequence ID" value="NZ_BMWG01000003.1"/>
</dbReference>
<name>A0A918PWY8_9ACTN</name>
<evidence type="ECO:0000313" key="2">
    <source>
        <dbReference type="EMBL" id="GGZ23791.1"/>
    </source>
</evidence>
<proteinExistence type="predicted"/>
<keyword evidence="3" id="KW-1185">Reference proteome</keyword>
<protein>
    <submittedName>
        <fullName evidence="2">Uncharacterized protein</fullName>
    </submittedName>
</protein>
<feature type="compositionally biased region" description="Basic and acidic residues" evidence="1">
    <location>
        <begin position="119"/>
        <end position="143"/>
    </location>
</feature>
<comment type="caution">
    <text evidence="2">The sequence shown here is derived from an EMBL/GenBank/DDBJ whole genome shotgun (WGS) entry which is preliminary data.</text>
</comment>
<feature type="region of interest" description="Disordered" evidence="1">
    <location>
        <begin position="99"/>
        <end position="184"/>
    </location>
</feature>
<gene>
    <name evidence="2" type="ORF">GCM10010387_16280</name>
</gene>
<organism evidence="2 3">
    <name type="scientific">Streptomyces inusitatus</name>
    <dbReference type="NCBI Taxonomy" id="68221"/>
    <lineage>
        <taxon>Bacteria</taxon>
        <taxon>Bacillati</taxon>
        <taxon>Actinomycetota</taxon>
        <taxon>Actinomycetes</taxon>
        <taxon>Kitasatosporales</taxon>
        <taxon>Streptomycetaceae</taxon>
        <taxon>Streptomyces</taxon>
    </lineage>
</organism>
<evidence type="ECO:0000256" key="1">
    <source>
        <dbReference type="SAM" id="MobiDB-lite"/>
    </source>
</evidence>
<dbReference type="EMBL" id="BMWG01000003">
    <property type="protein sequence ID" value="GGZ23791.1"/>
    <property type="molecule type" value="Genomic_DNA"/>
</dbReference>
<accession>A0A918PWY8</accession>
<reference evidence="2" key="1">
    <citation type="journal article" date="2014" name="Int. J. Syst. Evol. Microbiol.">
        <title>Complete genome sequence of Corynebacterium casei LMG S-19264T (=DSM 44701T), isolated from a smear-ripened cheese.</title>
        <authorList>
            <consortium name="US DOE Joint Genome Institute (JGI-PGF)"/>
            <person name="Walter F."/>
            <person name="Albersmeier A."/>
            <person name="Kalinowski J."/>
            <person name="Ruckert C."/>
        </authorList>
    </citation>
    <scope>NUCLEOTIDE SEQUENCE</scope>
    <source>
        <strain evidence="2">JCM 4988</strain>
    </source>
</reference>
<dbReference type="AlphaFoldDB" id="A0A918PWY8"/>
<evidence type="ECO:0000313" key="3">
    <source>
        <dbReference type="Proteomes" id="UP000630936"/>
    </source>
</evidence>
<feature type="compositionally biased region" description="Basic and acidic residues" evidence="1">
    <location>
        <begin position="167"/>
        <end position="176"/>
    </location>
</feature>
<dbReference type="Proteomes" id="UP000630936">
    <property type="component" value="Unassembled WGS sequence"/>
</dbReference>